<dbReference type="FunFam" id="1.20.58.340:FF:000004">
    <property type="entry name" value="Magnesium transport protein CorA"/>
    <property type="match status" value="1"/>
</dbReference>
<keyword evidence="5 12" id="KW-0812">Transmembrane</keyword>
<organism evidence="13 14">
    <name type="scientific">Jeotgalicoccus aerolatus</name>
    <dbReference type="NCBI Taxonomy" id="709510"/>
    <lineage>
        <taxon>Bacteria</taxon>
        <taxon>Bacillati</taxon>
        <taxon>Bacillota</taxon>
        <taxon>Bacilli</taxon>
        <taxon>Bacillales</taxon>
        <taxon>Staphylococcaceae</taxon>
        <taxon>Jeotgalicoccus</taxon>
    </lineage>
</organism>
<evidence type="ECO:0000313" key="14">
    <source>
        <dbReference type="Proteomes" id="UP000242700"/>
    </source>
</evidence>
<dbReference type="Proteomes" id="UP000242700">
    <property type="component" value="Unassembled WGS sequence"/>
</dbReference>
<evidence type="ECO:0000256" key="8">
    <source>
        <dbReference type="ARBA" id="ARBA00023065"/>
    </source>
</evidence>
<dbReference type="GO" id="GO:0015087">
    <property type="term" value="F:cobalt ion transmembrane transporter activity"/>
    <property type="evidence" value="ECO:0007669"/>
    <property type="project" value="TreeGrafter"/>
</dbReference>
<evidence type="ECO:0000256" key="4">
    <source>
        <dbReference type="ARBA" id="ARBA00022475"/>
    </source>
</evidence>
<dbReference type="STRING" id="586411.SAMN05216187_10310"/>
<dbReference type="SUPFAM" id="SSF143865">
    <property type="entry name" value="CorA soluble domain-like"/>
    <property type="match status" value="1"/>
</dbReference>
<dbReference type="Gene3D" id="1.20.58.340">
    <property type="entry name" value="Magnesium transport protein CorA, transmembrane region"/>
    <property type="match status" value="2"/>
</dbReference>
<dbReference type="PANTHER" id="PTHR46494">
    <property type="entry name" value="CORA FAMILY METAL ION TRANSPORTER (EUROFUNG)"/>
    <property type="match status" value="1"/>
</dbReference>
<dbReference type="PANTHER" id="PTHR46494:SF1">
    <property type="entry name" value="CORA FAMILY METAL ION TRANSPORTER (EUROFUNG)"/>
    <property type="match status" value="1"/>
</dbReference>
<gene>
    <name evidence="13" type="ORF">SAMN05216187_10310</name>
</gene>
<keyword evidence="9 12" id="KW-0472">Membrane</keyword>
<dbReference type="GO" id="GO:0015095">
    <property type="term" value="F:magnesium ion transmembrane transporter activity"/>
    <property type="evidence" value="ECO:0007669"/>
    <property type="project" value="TreeGrafter"/>
</dbReference>
<keyword evidence="8" id="KW-0406">Ion transport</keyword>
<protein>
    <submittedName>
        <fullName evidence="13">Magnesium transporter</fullName>
    </submittedName>
</protein>
<keyword evidence="3" id="KW-0813">Transport</keyword>
<dbReference type="Gene3D" id="3.30.460.20">
    <property type="entry name" value="CorA soluble domain-like"/>
    <property type="match status" value="1"/>
</dbReference>
<evidence type="ECO:0000256" key="3">
    <source>
        <dbReference type="ARBA" id="ARBA00022448"/>
    </source>
</evidence>
<keyword evidence="6" id="KW-0460">Magnesium</keyword>
<dbReference type="RefSeq" id="WP_092595572.1">
    <property type="nucleotide sequence ID" value="NZ_FNFI01000003.1"/>
</dbReference>
<evidence type="ECO:0000256" key="12">
    <source>
        <dbReference type="SAM" id="Phobius"/>
    </source>
</evidence>
<dbReference type="AlphaFoldDB" id="A0A1G8WYC3"/>
<evidence type="ECO:0000256" key="6">
    <source>
        <dbReference type="ARBA" id="ARBA00022842"/>
    </source>
</evidence>
<name>A0A1G8WYC3_9STAP</name>
<keyword evidence="4" id="KW-1003">Cell membrane</keyword>
<dbReference type="OrthoDB" id="9803416at2"/>
<accession>A0A1G8WYC3</accession>
<evidence type="ECO:0000256" key="5">
    <source>
        <dbReference type="ARBA" id="ARBA00022692"/>
    </source>
</evidence>
<dbReference type="SUPFAM" id="SSF144083">
    <property type="entry name" value="Magnesium transport protein CorA, transmembrane region"/>
    <property type="match status" value="1"/>
</dbReference>
<dbReference type="EMBL" id="FNFI01000003">
    <property type="protein sequence ID" value="SDJ83221.1"/>
    <property type="molecule type" value="Genomic_DNA"/>
</dbReference>
<evidence type="ECO:0000313" key="13">
    <source>
        <dbReference type="EMBL" id="SDJ83221.1"/>
    </source>
</evidence>
<proteinExistence type="inferred from homology"/>
<comment type="catalytic activity">
    <reaction evidence="10">
        <text>Mg(2+)(in) = Mg(2+)(out)</text>
        <dbReference type="Rhea" id="RHEA:29827"/>
        <dbReference type="ChEBI" id="CHEBI:18420"/>
    </reaction>
</comment>
<feature type="transmembrane region" description="Helical" evidence="12">
    <location>
        <begin position="285"/>
        <end position="305"/>
    </location>
</feature>
<evidence type="ECO:0000256" key="11">
    <source>
        <dbReference type="ARBA" id="ARBA00045497"/>
    </source>
</evidence>
<reference evidence="14" key="1">
    <citation type="submission" date="2016-10" db="EMBL/GenBank/DDBJ databases">
        <authorList>
            <person name="Varghese N."/>
            <person name="Submissions S."/>
        </authorList>
    </citation>
    <scope>NUCLEOTIDE SEQUENCE [LARGE SCALE GENOMIC DNA]</scope>
    <source>
        <strain evidence="14">CGMCC 1.8911</strain>
    </source>
</reference>
<evidence type="ECO:0000256" key="1">
    <source>
        <dbReference type="ARBA" id="ARBA00004651"/>
    </source>
</evidence>
<comment type="similarity">
    <text evidence="2">Belongs to the CorA metal ion transporter (MIT) (TC 1.A.35) family.</text>
</comment>
<dbReference type="GO" id="GO:0050897">
    <property type="term" value="F:cobalt ion binding"/>
    <property type="evidence" value="ECO:0007669"/>
    <property type="project" value="TreeGrafter"/>
</dbReference>
<dbReference type="InterPro" id="IPR002523">
    <property type="entry name" value="MgTranspt_CorA/ZnTranspt_ZntB"/>
</dbReference>
<comment type="function">
    <text evidence="11">Mediates influx of magnesium ions. Alternates between open and closed states. Activated by low cytoplasmic Mg(2+) levels. Inactive when cytoplasmic Mg(2+) levels are high.</text>
</comment>
<evidence type="ECO:0000256" key="9">
    <source>
        <dbReference type="ARBA" id="ARBA00023136"/>
    </source>
</evidence>
<dbReference type="InterPro" id="IPR045863">
    <property type="entry name" value="CorA_TM1_TM2"/>
</dbReference>
<feature type="transmembrane region" description="Helical" evidence="12">
    <location>
        <begin position="250"/>
        <end position="273"/>
    </location>
</feature>
<sequence length="311" mass="36921">MSLEIQYISAKNEIHTVQSADEVPESATFKWYDYNRFDDKQRMISDFNFQEDKFEDETTKKYRPQYYKFKDYQLLVCHMIDEKTLKANAINICVMKDTVVTYHNGVLNDFIDVAEVIKNKQEDLEVDVALHLLLATVEQYFDFVHEIEDDVISFEEKHGDEKKGEDISEKMFDLRKRVLRVKRVIVPMEELTDKFKEQDEHFSSEQSEGILKKIEAKIDRQQLIIRFSEEMIDELKDNYLSYNTYRMNKIINVLTIISAIFLPLMLITGIYGMNFENMPELSWNYGYYVSLAVMATVSIAMIIFFKYKGWM</sequence>
<dbReference type="Pfam" id="PF01544">
    <property type="entry name" value="CorA"/>
    <property type="match status" value="1"/>
</dbReference>
<comment type="subcellular location">
    <subcellularLocation>
        <location evidence="1">Cell membrane</location>
        <topology evidence="1">Multi-pass membrane protein</topology>
    </subcellularLocation>
</comment>
<evidence type="ECO:0000256" key="7">
    <source>
        <dbReference type="ARBA" id="ARBA00022989"/>
    </source>
</evidence>
<evidence type="ECO:0000256" key="10">
    <source>
        <dbReference type="ARBA" id="ARBA00034269"/>
    </source>
</evidence>
<dbReference type="GO" id="GO:0000287">
    <property type="term" value="F:magnesium ion binding"/>
    <property type="evidence" value="ECO:0007669"/>
    <property type="project" value="TreeGrafter"/>
</dbReference>
<dbReference type="GO" id="GO:0005886">
    <property type="term" value="C:plasma membrane"/>
    <property type="evidence" value="ECO:0007669"/>
    <property type="project" value="UniProtKB-SubCell"/>
</dbReference>
<evidence type="ECO:0000256" key="2">
    <source>
        <dbReference type="ARBA" id="ARBA00009765"/>
    </source>
</evidence>
<keyword evidence="7 12" id="KW-1133">Transmembrane helix</keyword>
<dbReference type="InterPro" id="IPR045861">
    <property type="entry name" value="CorA_cytoplasmic_dom"/>
</dbReference>